<keyword evidence="5 7" id="KW-1133">Transmembrane helix</keyword>
<keyword evidence="10" id="KW-1185">Reference proteome</keyword>
<keyword evidence="6 7" id="KW-0472">Membrane</keyword>
<dbReference type="InterPro" id="IPR016064">
    <property type="entry name" value="NAD/diacylglycerol_kinase_sf"/>
</dbReference>
<dbReference type="SMART" id="SM00046">
    <property type="entry name" value="DAGKc"/>
    <property type="match status" value="1"/>
</dbReference>
<dbReference type="PANTHER" id="PTHR14969:SF62">
    <property type="entry name" value="DECAPRENYLPHOSPHORYL-5-PHOSPHORIBOSE PHOSPHATASE RV3807C-RELATED"/>
    <property type="match status" value="1"/>
</dbReference>
<dbReference type="Gene3D" id="1.20.144.10">
    <property type="entry name" value="Phosphatidic acid phosphatase type 2/haloperoxidase"/>
    <property type="match status" value="1"/>
</dbReference>
<keyword evidence="2" id="KW-1003">Cell membrane</keyword>
<dbReference type="Gene3D" id="2.60.200.40">
    <property type="match status" value="1"/>
</dbReference>
<dbReference type="InterPro" id="IPR000326">
    <property type="entry name" value="PAP2/HPO"/>
</dbReference>
<dbReference type="Gene3D" id="3.40.50.10330">
    <property type="entry name" value="Probable inorganic polyphosphate/atp-NAD kinase, domain 1"/>
    <property type="match status" value="1"/>
</dbReference>
<name>A0A1Q2CRN8_9ACTN</name>
<dbReference type="Pfam" id="PF01569">
    <property type="entry name" value="PAP2"/>
    <property type="match status" value="1"/>
</dbReference>
<protein>
    <recommendedName>
        <fullName evidence="8">DAGKc domain-containing protein</fullName>
    </recommendedName>
</protein>
<evidence type="ECO:0000256" key="1">
    <source>
        <dbReference type="ARBA" id="ARBA00004651"/>
    </source>
</evidence>
<dbReference type="STRING" id="1332264.BW730_15965"/>
<dbReference type="GO" id="GO:0005886">
    <property type="term" value="C:plasma membrane"/>
    <property type="evidence" value="ECO:0007669"/>
    <property type="project" value="UniProtKB-SubCell"/>
</dbReference>
<comment type="subcellular location">
    <subcellularLocation>
        <location evidence="1">Cell membrane</location>
        <topology evidence="1">Multi-pass membrane protein</topology>
    </subcellularLocation>
</comment>
<keyword evidence="3 7" id="KW-0812">Transmembrane</keyword>
<accession>A0A1Q2CRN8</accession>
<dbReference type="InterPro" id="IPR036938">
    <property type="entry name" value="PAP2/HPO_sf"/>
</dbReference>
<proteinExistence type="predicted"/>
<dbReference type="CDD" id="cd01610">
    <property type="entry name" value="PAP2_like"/>
    <property type="match status" value="1"/>
</dbReference>
<evidence type="ECO:0000256" key="2">
    <source>
        <dbReference type="ARBA" id="ARBA00022475"/>
    </source>
</evidence>
<dbReference type="InterPro" id="IPR045540">
    <property type="entry name" value="YegS/DAGK_C"/>
</dbReference>
<dbReference type="PROSITE" id="PS50146">
    <property type="entry name" value="DAGK"/>
    <property type="match status" value="1"/>
</dbReference>
<evidence type="ECO:0000259" key="8">
    <source>
        <dbReference type="PROSITE" id="PS50146"/>
    </source>
</evidence>
<dbReference type="OrthoDB" id="3171056at2"/>
<reference evidence="10" key="1">
    <citation type="submission" date="2017-02" db="EMBL/GenBank/DDBJ databases">
        <title>Tessaracoccus aquaemaris sp. nov., isolated from the intestine of a Korean rockfish, Sebastes schlegelii, in a marine aquaculture pond.</title>
        <authorList>
            <person name="Tak E.J."/>
            <person name="Bae J.-W."/>
        </authorList>
    </citation>
    <scope>NUCLEOTIDE SEQUENCE [LARGE SCALE GENOMIC DNA]</scope>
    <source>
        <strain evidence="10">NSG39</strain>
    </source>
</reference>
<dbReference type="PANTHER" id="PTHR14969">
    <property type="entry name" value="SPHINGOSINE-1-PHOSPHATE PHOSPHOHYDROLASE"/>
    <property type="match status" value="1"/>
</dbReference>
<dbReference type="RefSeq" id="WP_158522700.1">
    <property type="nucleotide sequence ID" value="NZ_CP019606.1"/>
</dbReference>
<dbReference type="AlphaFoldDB" id="A0A1Q2CRN8"/>
<dbReference type="GO" id="GO:0016787">
    <property type="term" value="F:hydrolase activity"/>
    <property type="evidence" value="ECO:0007669"/>
    <property type="project" value="UniProtKB-KW"/>
</dbReference>
<dbReference type="SUPFAM" id="SSF111331">
    <property type="entry name" value="NAD kinase/diacylglycerol kinase-like"/>
    <property type="match status" value="1"/>
</dbReference>
<dbReference type="SUPFAM" id="SSF48317">
    <property type="entry name" value="Acid phosphatase/Vanadium-dependent haloperoxidase"/>
    <property type="match status" value="1"/>
</dbReference>
<evidence type="ECO:0000256" key="6">
    <source>
        <dbReference type="ARBA" id="ARBA00023136"/>
    </source>
</evidence>
<evidence type="ECO:0000313" key="9">
    <source>
        <dbReference type="EMBL" id="AQP48779.1"/>
    </source>
</evidence>
<feature type="transmembrane region" description="Helical" evidence="7">
    <location>
        <begin position="142"/>
        <end position="164"/>
    </location>
</feature>
<evidence type="ECO:0000313" key="10">
    <source>
        <dbReference type="Proteomes" id="UP000188145"/>
    </source>
</evidence>
<feature type="transmembrane region" description="Helical" evidence="7">
    <location>
        <begin position="114"/>
        <end position="135"/>
    </location>
</feature>
<feature type="transmembrane region" description="Helical" evidence="7">
    <location>
        <begin position="47"/>
        <end position="64"/>
    </location>
</feature>
<dbReference type="KEGG" id="tes:BW730_15965"/>
<dbReference type="EMBL" id="CP019606">
    <property type="protein sequence ID" value="AQP48779.1"/>
    <property type="molecule type" value="Genomic_DNA"/>
</dbReference>
<evidence type="ECO:0000256" key="4">
    <source>
        <dbReference type="ARBA" id="ARBA00022801"/>
    </source>
</evidence>
<feature type="transmembrane region" description="Helical" evidence="7">
    <location>
        <begin position="71"/>
        <end position="94"/>
    </location>
</feature>
<evidence type="ECO:0000256" key="7">
    <source>
        <dbReference type="SAM" id="Phobius"/>
    </source>
</evidence>
<dbReference type="Proteomes" id="UP000188145">
    <property type="component" value="Chromosome"/>
</dbReference>
<dbReference type="Pfam" id="PF19279">
    <property type="entry name" value="YegS_C"/>
    <property type="match status" value="1"/>
</dbReference>
<dbReference type="GO" id="GO:0016301">
    <property type="term" value="F:kinase activity"/>
    <property type="evidence" value="ECO:0007669"/>
    <property type="project" value="InterPro"/>
</dbReference>
<feature type="domain" description="DAGKc" evidence="8">
    <location>
        <begin position="198"/>
        <end position="327"/>
    </location>
</feature>
<evidence type="ECO:0000256" key="5">
    <source>
        <dbReference type="ARBA" id="ARBA00022989"/>
    </source>
</evidence>
<organism evidence="9 10">
    <name type="scientific">Tessaracoccus aquimaris</name>
    <dbReference type="NCBI Taxonomy" id="1332264"/>
    <lineage>
        <taxon>Bacteria</taxon>
        <taxon>Bacillati</taxon>
        <taxon>Actinomycetota</taxon>
        <taxon>Actinomycetes</taxon>
        <taxon>Propionibacteriales</taxon>
        <taxon>Propionibacteriaceae</taxon>
        <taxon>Tessaracoccus</taxon>
    </lineage>
</organism>
<dbReference type="InterPro" id="IPR001206">
    <property type="entry name" value="Diacylglycerol_kinase_cat_dom"/>
</dbReference>
<feature type="transmembrane region" description="Helical" evidence="7">
    <location>
        <begin position="170"/>
        <end position="191"/>
    </location>
</feature>
<dbReference type="InterPro" id="IPR017438">
    <property type="entry name" value="ATP-NAD_kinase_N"/>
</dbReference>
<keyword evidence="4" id="KW-0378">Hydrolase</keyword>
<dbReference type="SMART" id="SM00014">
    <property type="entry name" value="acidPPc"/>
    <property type="match status" value="1"/>
</dbReference>
<gene>
    <name evidence="9" type="ORF">BW730_15965</name>
</gene>
<dbReference type="Pfam" id="PF00781">
    <property type="entry name" value="DAGK_cat"/>
    <property type="match status" value="1"/>
</dbReference>
<evidence type="ECO:0000256" key="3">
    <source>
        <dbReference type="ARBA" id="ARBA00022692"/>
    </source>
</evidence>
<sequence length="496" mass="51397">MSVAVLGVAVVAWALWIPTGLDALWPWPPPTAGALTGRLTVVWANVLQPVTAYLTMIGIVVALFRCRWRDLAGSVLLALAMTVSIVTVLKSLVARMRPETPWLGGLHADASFPSGHAAAGTALAIAVVQVTWALTRRLRPTLVAAVISAVVAAAVCIGRLVLAVHHVSDVLGGALIACFSAALAAVLTGAWRVTVPTRRPRTIRVIWHPNRVRGRVGLERYLAREAARRGCPPPVWLVTEDDEHTVAQARVASEEGADLVLVLGGDGTIRQVLATLGLRASVGIVAAGSGNLLAKNLGIPLDAGRAMELALDGEGSPLDLLRVAVDADPERLAAVMVGAGADAAVVADTTERGKRVAGPFAYLAAGLRHVRATPTPARVTVDGSVIASDVSLVSVGNVGSLHPGVALLPAADPSDGRLDVLVASPRGSGDVFAMMVGVLLGRPGLRRVERLEGTRVAMSFGRPVPFQIDGDVIGSVTEVAVEVLPGAALLVRRSAT</sequence>